<dbReference type="InterPro" id="IPR015925">
    <property type="entry name" value="Ryanodine_IP3_receptor"/>
</dbReference>
<proteinExistence type="predicted"/>
<dbReference type="GO" id="GO:0014808">
    <property type="term" value="P:release of sequestered calcium ion into cytosol by sarcoplasmic reticulum"/>
    <property type="evidence" value="ECO:0007669"/>
    <property type="project" value="TreeGrafter"/>
</dbReference>
<dbReference type="GO" id="GO:0034704">
    <property type="term" value="C:calcium channel complex"/>
    <property type="evidence" value="ECO:0007669"/>
    <property type="project" value="TreeGrafter"/>
</dbReference>
<organism evidence="1 2">
    <name type="scientific">Bugula neritina</name>
    <name type="common">Brown bryozoan</name>
    <name type="synonym">Sertularia neritina</name>
    <dbReference type="NCBI Taxonomy" id="10212"/>
    <lineage>
        <taxon>Eukaryota</taxon>
        <taxon>Metazoa</taxon>
        <taxon>Spiralia</taxon>
        <taxon>Lophotrochozoa</taxon>
        <taxon>Bryozoa</taxon>
        <taxon>Gymnolaemata</taxon>
        <taxon>Cheilostomatida</taxon>
        <taxon>Flustrina</taxon>
        <taxon>Buguloidea</taxon>
        <taxon>Bugulidae</taxon>
        <taxon>Bugula</taxon>
    </lineage>
</organism>
<dbReference type="GO" id="GO:0033017">
    <property type="term" value="C:sarcoplasmic reticulum membrane"/>
    <property type="evidence" value="ECO:0007669"/>
    <property type="project" value="TreeGrafter"/>
</dbReference>
<dbReference type="Proteomes" id="UP000593567">
    <property type="component" value="Unassembled WGS sequence"/>
</dbReference>
<dbReference type="GO" id="GO:0030018">
    <property type="term" value="C:Z disc"/>
    <property type="evidence" value="ECO:0007669"/>
    <property type="project" value="TreeGrafter"/>
</dbReference>
<accession>A0A7J7KEX3</accession>
<dbReference type="GO" id="GO:0005219">
    <property type="term" value="F:ryanodine-sensitive calcium-release channel activity"/>
    <property type="evidence" value="ECO:0007669"/>
    <property type="project" value="TreeGrafter"/>
</dbReference>
<dbReference type="AlphaFoldDB" id="A0A7J7KEX3"/>
<keyword evidence="2" id="KW-1185">Reference proteome</keyword>
<dbReference type="PANTHER" id="PTHR46399">
    <property type="entry name" value="B30.2/SPRY DOMAIN-CONTAINING PROTEIN"/>
    <property type="match status" value="1"/>
</dbReference>
<name>A0A7J7KEX3_BUGNE</name>
<protein>
    <submittedName>
        <fullName evidence="1">RYR2</fullName>
    </submittedName>
</protein>
<dbReference type="OrthoDB" id="300855at2759"/>
<dbReference type="EMBL" id="VXIV02000606">
    <property type="protein sequence ID" value="KAF6037200.1"/>
    <property type="molecule type" value="Genomic_DNA"/>
</dbReference>
<evidence type="ECO:0000313" key="1">
    <source>
        <dbReference type="EMBL" id="KAF6037200.1"/>
    </source>
</evidence>
<dbReference type="GO" id="GO:0006941">
    <property type="term" value="P:striated muscle contraction"/>
    <property type="evidence" value="ECO:0007669"/>
    <property type="project" value="TreeGrafter"/>
</dbReference>
<reference evidence="1" key="1">
    <citation type="submission" date="2020-06" db="EMBL/GenBank/DDBJ databases">
        <title>Draft genome of Bugula neritina, a colonial animal packing powerful symbionts and potential medicines.</title>
        <authorList>
            <person name="Rayko M."/>
        </authorList>
    </citation>
    <scope>NUCLEOTIDE SEQUENCE [LARGE SCALE GENOMIC DNA]</scope>
    <source>
        <strain evidence="1">Kwan_BN1</strain>
    </source>
</reference>
<sequence>MVLIGWTVNELQRLVGWSTVLFIIRGLLASLKMGVSQFITRKSTHCSPYIHLMRKKPDLHQKLRKHQGVYFQLFSQMWTGNRKYGSGELSYLLMFFLMHMINKPDTEHTGQGTYVSEMYNNRCWDFFPVGDCFPKQYDSDETTS</sequence>
<dbReference type="GO" id="GO:0005790">
    <property type="term" value="C:smooth endoplasmic reticulum"/>
    <property type="evidence" value="ECO:0007669"/>
    <property type="project" value="TreeGrafter"/>
</dbReference>
<gene>
    <name evidence="1" type="ORF">EB796_004479</name>
</gene>
<dbReference type="PANTHER" id="PTHR46399:SF8">
    <property type="entry name" value="B30.2_SPRY DOMAIN-CONTAINING PROTEIN"/>
    <property type="match status" value="1"/>
</dbReference>
<comment type="caution">
    <text evidence="1">The sequence shown here is derived from an EMBL/GenBank/DDBJ whole genome shotgun (WGS) entry which is preliminary data.</text>
</comment>
<evidence type="ECO:0000313" key="2">
    <source>
        <dbReference type="Proteomes" id="UP000593567"/>
    </source>
</evidence>
<dbReference type="GO" id="GO:0042383">
    <property type="term" value="C:sarcolemma"/>
    <property type="evidence" value="ECO:0007669"/>
    <property type="project" value="TreeGrafter"/>
</dbReference>